<protein>
    <submittedName>
        <fullName evidence="2">Uncharacterized protein</fullName>
    </submittedName>
</protein>
<sequence>MRAVGTGRWKSWNVRLNLLRCKRLLTDSSNDPGMDGQGFSFSAPFGMGRTGPESFLLKKFIQPLQGKSGEDLSMRAKNGASGELNPGPPAPKAGIIPLDY</sequence>
<evidence type="ECO:0000313" key="2">
    <source>
        <dbReference type="EMBL" id="GAV02419.1"/>
    </source>
</evidence>
<proteinExistence type="predicted"/>
<dbReference type="EMBL" id="BDGG01000008">
    <property type="protein sequence ID" value="GAV02419.1"/>
    <property type="molecule type" value="Genomic_DNA"/>
</dbReference>
<keyword evidence="3" id="KW-1185">Reference proteome</keyword>
<organism evidence="2 3">
    <name type="scientific">Ramazzottius varieornatus</name>
    <name type="common">Water bear</name>
    <name type="synonym">Tardigrade</name>
    <dbReference type="NCBI Taxonomy" id="947166"/>
    <lineage>
        <taxon>Eukaryota</taxon>
        <taxon>Metazoa</taxon>
        <taxon>Ecdysozoa</taxon>
        <taxon>Tardigrada</taxon>
        <taxon>Eutardigrada</taxon>
        <taxon>Parachela</taxon>
        <taxon>Hypsibioidea</taxon>
        <taxon>Ramazzottiidae</taxon>
        <taxon>Ramazzottius</taxon>
    </lineage>
</organism>
<reference evidence="2 3" key="1">
    <citation type="journal article" date="2016" name="Nat. Commun.">
        <title>Extremotolerant tardigrade genome and improved radiotolerance of human cultured cells by tardigrade-unique protein.</title>
        <authorList>
            <person name="Hashimoto T."/>
            <person name="Horikawa D.D."/>
            <person name="Saito Y."/>
            <person name="Kuwahara H."/>
            <person name="Kozuka-Hata H."/>
            <person name="Shin-I T."/>
            <person name="Minakuchi Y."/>
            <person name="Ohishi K."/>
            <person name="Motoyama A."/>
            <person name="Aizu T."/>
            <person name="Enomoto A."/>
            <person name="Kondo K."/>
            <person name="Tanaka S."/>
            <person name="Hara Y."/>
            <person name="Koshikawa S."/>
            <person name="Sagara H."/>
            <person name="Miura T."/>
            <person name="Yokobori S."/>
            <person name="Miyagawa K."/>
            <person name="Suzuki Y."/>
            <person name="Kubo T."/>
            <person name="Oyama M."/>
            <person name="Kohara Y."/>
            <person name="Fujiyama A."/>
            <person name="Arakawa K."/>
            <person name="Katayama T."/>
            <person name="Toyoda A."/>
            <person name="Kunieda T."/>
        </authorList>
    </citation>
    <scope>NUCLEOTIDE SEQUENCE [LARGE SCALE GENOMIC DNA]</scope>
    <source>
        <strain evidence="2 3">YOKOZUNA-1</strain>
    </source>
</reference>
<evidence type="ECO:0000256" key="1">
    <source>
        <dbReference type="SAM" id="MobiDB-lite"/>
    </source>
</evidence>
<feature type="region of interest" description="Disordered" evidence="1">
    <location>
        <begin position="68"/>
        <end position="100"/>
    </location>
</feature>
<accession>A0A1D1VUZ8</accession>
<dbReference type="Proteomes" id="UP000186922">
    <property type="component" value="Unassembled WGS sequence"/>
</dbReference>
<dbReference type="AlphaFoldDB" id="A0A1D1VUZ8"/>
<evidence type="ECO:0000313" key="3">
    <source>
        <dbReference type="Proteomes" id="UP000186922"/>
    </source>
</evidence>
<gene>
    <name evidence="2" type="primary">RvY_12989</name>
    <name evidence="2" type="synonym">RvY_12989.1</name>
    <name evidence="2" type="ORF">RvY_12989-1</name>
</gene>
<name>A0A1D1VUZ8_RAMVA</name>
<comment type="caution">
    <text evidence="2">The sequence shown here is derived from an EMBL/GenBank/DDBJ whole genome shotgun (WGS) entry which is preliminary data.</text>
</comment>